<dbReference type="Proteomes" id="UP000625976">
    <property type="component" value="Unassembled WGS sequence"/>
</dbReference>
<dbReference type="AlphaFoldDB" id="A0A917LJL7"/>
<comment type="caution">
    <text evidence="2">The sequence shown here is derived from an EMBL/GenBank/DDBJ whole genome shotgun (WGS) entry which is preliminary data.</text>
</comment>
<name>A0A917LJL7_9FLAO</name>
<dbReference type="EMBL" id="BMFQ01000001">
    <property type="protein sequence ID" value="GGG34457.1"/>
    <property type="molecule type" value="Genomic_DNA"/>
</dbReference>
<keyword evidence="1" id="KW-0472">Membrane</keyword>
<dbReference type="RefSeq" id="WP_188461105.1">
    <property type="nucleotide sequence ID" value="NZ_BMFQ01000001.1"/>
</dbReference>
<proteinExistence type="predicted"/>
<keyword evidence="1" id="KW-0812">Transmembrane</keyword>
<feature type="transmembrane region" description="Helical" evidence="1">
    <location>
        <begin position="88"/>
        <end position="105"/>
    </location>
</feature>
<evidence type="ECO:0008006" key="4">
    <source>
        <dbReference type="Google" id="ProtNLM"/>
    </source>
</evidence>
<dbReference type="SUPFAM" id="SSF48452">
    <property type="entry name" value="TPR-like"/>
    <property type="match status" value="1"/>
</dbReference>
<keyword evidence="3" id="KW-1185">Reference proteome</keyword>
<sequence length="243" mass="28308">MQDQDYILFEAYLSRDLSLDDIQIFENRLKTDLAFKDAFQLYKQTSNFLEHQIKNEEKTEAFKKNVEDISSAYFNKQSKTKAKRINPWYYSIAVAAILALGFFVTQQFSNPVYSDYANYGTMDLTVRSAQNDVLNKAEVAFNNRNFKDADMYFSELLKTDNNNMELQFYKAVSLVELNKYEKADALFDVIIQTPSVYKNKAIWYLALSKLKQGDEIACLNVLKTIPKDSEDYKQAQQLIKKLK</sequence>
<reference evidence="2" key="1">
    <citation type="journal article" date="2014" name="Int. J. Syst. Evol. Microbiol.">
        <title>Complete genome sequence of Corynebacterium casei LMG S-19264T (=DSM 44701T), isolated from a smear-ripened cheese.</title>
        <authorList>
            <consortium name="US DOE Joint Genome Institute (JGI-PGF)"/>
            <person name="Walter F."/>
            <person name="Albersmeier A."/>
            <person name="Kalinowski J."/>
            <person name="Ruckert C."/>
        </authorList>
    </citation>
    <scope>NUCLEOTIDE SEQUENCE</scope>
    <source>
        <strain evidence="2">CGMCC 1.12751</strain>
    </source>
</reference>
<evidence type="ECO:0000256" key="1">
    <source>
        <dbReference type="SAM" id="Phobius"/>
    </source>
</evidence>
<dbReference type="InterPro" id="IPR011990">
    <property type="entry name" value="TPR-like_helical_dom_sf"/>
</dbReference>
<gene>
    <name evidence="2" type="ORF">GCM10010976_02690</name>
</gene>
<dbReference type="Gene3D" id="1.25.40.10">
    <property type="entry name" value="Tetratricopeptide repeat domain"/>
    <property type="match status" value="1"/>
</dbReference>
<accession>A0A917LJL7</accession>
<reference evidence="2" key="2">
    <citation type="submission" date="2020-09" db="EMBL/GenBank/DDBJ databases">
        <authorList>
            <person name="Sun Q."/>
            <person name="Zhou Y."/>
        </authorList>
    </citation>
    <scope>NUCLEOTIDE SEQUENCE</scope>
    <source>
        <strain evidence="2">CGMCC 1.12751</strain>
    </source>
</reference>
<protein>
    <recommendedName>
        <fullName evidence="4">Tetratricopeptide repeat protein</fullName>
    </recommendedName>
</protein>
<evidence type="ECO:0000313" key="3">
    <source>
        <dbReference type="Proteomes" id="UP000625976"/>
    </source>
</evidence>
<evidence type="ECO:0000313" key="2">
    <source>
        <dbReference type="EMBL" id="GGG34457.1"/>
    </source>
</evidence>
<organism evidence="2 3">
    <name type="scientific">Bizionia arctica</name>
    <dbReference type="NCBI Taxonomy" id="1495645"/>
    <lineage>
        <taxon>Bacteria</taxon>
        <taxon>Pseudomonadati</taxon>
        <taxon>Bacteroidota</taxon>
        <taxon>Flavobacteriia</taxon>
        <taxon>Flavobacteriales</taxon>
        <taxon>Flavobacteriaceae</taxon>
        <taxon>Bizionia</taxon>
    </lineage>
</organism>
<keyword evidence="1" id="KW-1133">Transmembrane helix</keyword>